<proteinExistence type="predicted"/>
<evidence type="ECO:0000313" key="1">
    <source>
        <dbReference type="EMBL" id="OEU22034.1"/>
    </source>
</evidence>
<dbReference type="EMBL" id="KV784353">
    <property type="protein sequence ID" value="OEU22034.1"/>
    <property type="molecule type" value="Genomic_DNA"/>
</dbReference>
<organism evidence="1 2">
    <name type="scientific">Fragilariopsis cylindrus CCMP1102</name>
    <dbReference type="NCBI Taxonomy" id="635003"/>
    <lineage>
        <taxon>Eukaryota</taxon>
        <taxon>Sar</taxon>
        <taxon>Stramenopiles</taxon>
        <taxon>Ochrophyta</taxon>
        <taxon>Bacillariophyta</taxon>
        <taxon>Bacillariophyceae</taxon>
        <taxon>Bacillariophycidae</taxon>
        <taxon>Bacillariales</taxon>
        <taxon>Bacillariaceae</taxon>
        <taxon>Fragilariopsis</taxon>
    </lineage>
</organism>
<dbReference type="Proteomes" id="UP000095751">
    <property type="component" value="Unassembled WGS sequence"/>
</dbReference>
<reference evidence="1 2" key="1">
    <citation type="submission" date="2016-09" db="EMBL/GenBank/DDBJ databases">
        <title>Extensive genetic diversity and differential bi-allelic expression allows diatom success in the polar Southern Ocean.</title>
        <authorList>
            <consortium name="DOE Joint Genome Institute"/>
            <person name="Mock T."/>
            <person name="Otillar R.P."/>
            <person name="Strauss J."/>
            <person name="Dupont C."/>
            <person name="Frickenhaus S."/>
            <person name="Maumus F."/>
            <person name="Mcmullan M."/>
            <person name="Sanges R."/>
            <person name="Schmutz J."/>
            <person name="Toseland A."/>
            <person name="Valas R."/>
            <person name="Veluchamy A."/>
            <person name="Ward B.J."/>
            <person name="Allen A."/>
            <person name="Barry K."/>
            <person name="Falciatore A."/>
            <person name="Ferrante M."/>
            <person name="Fortunato A.E."/>
            <person name="Gloeckner G."/>
            <person name="Gruber A."/>
            <person name="Hipkin R."/>
            <person name="Janech M."/>
            <person name="Kroth P."/>
            <person name="Leese F."/>
            <person name="Lindquist E."/>
            <person name="Lyon B.R."/>
            <person name="Martin J."/>
            <person name="Mayer C."/>
            <person name="Parker M."/>
            <person name="Quesneville H."/>
            <person name="Raymond J."/>
            <person name="Uhlig C."/>
            <person name="Valentin K.U."/>
            <person name="Worden A.Z."/>
            <person name="Armbrust E.V."/>
            <person name="Bowler C."/>
            <person name="Green B."/>
            <person name="Moulton V."/>
            <person name="Van Oosterhout C."/>
            <person name="Grigoriev I."/>
        </authorList>
    </citation>
    <scope>NUCLEOTIDE SEQUENCE [LARGE SCALE GENOMIC DNA]</scope>
    <source>
        <strain evidence="1 2">CCMP1102</strain>
    </source>
</reference>
<keyword evidence="2" id="KW-1185">Reference proteome</keyword>
<accession>A0A1E7FV80</accession>
<dbReference type="InParanoid" id="A0A1E7FV80"/>
<gene>
    <name evidence="1" type="ORF">FRACYDRAFT_232189</name>
</gene>
<sequence>MARLFPPAIKYECDFKPEDLSSHKWERTQAQRKIISYVPQFTGDGVEELLYTGRATEGRFIDAMNAQSIPVNQWQDQFRLTLHGDPVFVEGDADGDPFAENEEGFNNNIVTNYIKKYVADPNAKETLLQALNTDEI</sequence>
<evidence type="ECO:0000313" key="2">
    <source>
        <dbReference type="Proteomes" id="UP000095751"/>
    </source>
</evidence>
<dbReference type="AlphaFoldDB" id="A0A1E7FV80"/>
<protein>
    <submittedName>
        <fullName evidence="1">Uncharacterized protein</fullName>
    </submittedName>
</protein>
<name>A0A1E7FV80_9STRA</name>
<dbReference type="KEGG" id="fcy:FRACYDRAFT_232189"/>